<feature type="coiled-coil region" evidence="6">
    <location>
        <begin position="157"/>
        <end position="192"/>
    </location>
</feature>
<dbReference type="AlphaFoldDB" id="A0A097ANC9"/>
<evidence type="ECO:0000256" key="2">
    <source>
        <dbReference type="ARBA" id="ARBA00022475"/>
    </source>
</evidence>
<keyword evidence="3 8" id="KW-0812">Transmembrane</keyword>
<reference evidence="11" key="1">
    <citation type="journal article" date="2015" name="Genome Announc.">
        <title>Whole-Genome Sequences of 80 Environmental and Clinical Isolates of Burkholderia pseudomallei.</title>
        <authorList>
            <person name="Johnson S.L."/>
            <person name="Baker A.L."/>
            <person name="Chain P.S."/>
            <person name="Currie B.J."/>
            <person name="Daligault H.E."/>
            <person name="Davenport K.W."/>
            <person name="Davis C.B."/>
            <person name="Inglis T.J."/>
            <person name="Kaestli M."/>
            <person name="Koren S."/>
            <person name="Mayo M."/>
            <person name="Merritt A.J."/>
            <person name="Price E.P."/>
            <person name="Sarovich D.S."/>
            <person name="Warner J."/>
            <person name="Rosovitz M.J."/>
        </authorList>
    </citation>
    <scope>NUCLEOTIDE SEQUENCE [LARGE SCALE GENOMIC DNA]</scope>
    <source>
        <strain evidence="11">DSM 2030</strain>
    </source>
</reference>
<feature type="region of interest" description="Disordered" evidence="7">
    <location>
        <begin position="261"/>
        <end position="385"/>
    </location>
</feature>
<evidence type="ECO:0000259" key="9">
    <source>
        <dbReference type="PROSITE" id="PS51849"/>
    </source>
</evidence>
<dbReference type="Proteomes" id="UP000029669">
    <property type="component" value="Chromosome"/>
</dbReference>
<evidence type="ECO:0000256" key="1">
    <source>
        <dbReference type="ARBA" id="ARBA00004162"/>
    </source>
</evidence>
<name>A0A097ANC9_THEKI</name>
<dbReference type="eggNOG" id="ENOG5032YNU">
    <property type="taxonomic scope" value="Bacteria"/>
</dbReference>
<evidence type="ECO:0000256" key="6">
    <source>
        <dbReference type="SAM" id="Coils"/>
    </source>
</evidence>
<evidence type="ECO:0000256" key="3">
    <source>
        <dbReference type="ARBA" id="ARBA00022692"/>
    </source>
</evidence>
<dbReference type="EMBL" id="CP009170">
    <property type="protein sequence ID" value="AIS51323.1"/>
    <property type="molecule type" value="Genomic_DNA"/>
</dbReference>
<evidence type="ECO:0000313" key="11">
    <source>
        <dbReference type="Proteomes" id="UP000029669"/>
    </source>
</evidence>
<gene>
    <name evidence="10" type="ORF">TKV_c01180</name>
</gene>
<keyword evidence="5 8" id="KW-0472">Membrane</keyword>
<keyword evidence="4 8" id="KW-1133">Transmembrane helix</keyword>
<dbReference type="HOGENOM" id="CLU_062629_0_0_9"/>
<dbReference type="InterPro" id="IPR024449">
    <property type="entry name" value="Anti-sigma_RsgI_N"/>
</dbReference>
<dbReference type="OrthoDB" id="9800626at2"/>
<protein>
    <submittedName>
        <fullName evidence="10">Anti-sigma factor-like protein</fullName>
    </submittedName>
</protein>
<feature type="domain" description="RsgI N-terminal anti-sigma" evidence="9">
    <location>
        <begin position="1"/>
        <end position="48"/>
    </location>
</feature>
<dbReference type="GO" id="GO:0005886">
    <property type="term" value="C:plasma membrane"/>
    <property type="evidence" value="ECO:0007669"/>
    <property type="project" value="UniProtKB-SubCell"/>
</dbReference>
<dbReference type="Pfam" id="PF12791">
    <property type="entry name" value="RsgI_N"/>
    <property type="match status" value="1"/>
</dbReference>
<feature type="compositionally biased region" description="Basic and acidic residues" evidence="7">
    <location>
        <begin position="261"/>
        <end position="308"/>
    </location>
</feature>
<dbReference type="STRING" id="2325.TKV_c01180"/>
<keyword evidence="6" id="KW-0175">Coiled coil</keyword>
<feature type="compositionally biased region" description="Low complexity" evidence="7">
    <location>
        <begin position="338"/>
        <end position="349"/>
    </location>
</feature>
<evidence type="ECO:0000256" key="4">
    <source>
        <dbReference type="ARBA" id="ARBA00022989"/>
    </source>
</evidence>
<dbReference type="PROSITE" id="PS51849">
    <property type="entry name" value="RSGI_N"/>
    <property type="match status" value="1"/>
</dbReference>
<evidence type="ECO:0000256" key="7">
    <source>
        <dbReference type="SAM" id="MobiDB-lite"/>
    </source>
</evidence>
<sequence>MRAVVVQKEKNRTYVMTQDGQFKCLKNLQNVQIGETIELQPDFEIYKNIGKIVIAASLIFALIFAIINFKPPEVYAYVYIDINPSIEVSIDKNGKIINAVPLNEDGKKILDKLPYKGLDITTFLAQTVVESQKLGFLKEEDTVIITTVPVKNSQVINEDIQKAVNNIKKTNAKIQIETLKSSKAQREEAKKEKTSPGRLILWENAKREGVEIPKDKLNSSEFFKELKEAYTKIKDYSKNKEIEKNKEKTLSKVKITPDKPIKIKEKELYKEETTQKIKNVKDKEVKNQNTPVKKEENNDNISKLKDNESAPNTQSQNSNASQNNNTSGQKEESKAKPVSDNNKSNNSDKTTVKNIDKNVKEIENYPPKDNKNNEEYNEKMKEVKD</sequence>
<feature type="compositionally biased region" description="Basic and acidic residues" evidence="7">
    <location>
        <begin position="350"/>
        <end position="385"/>
    </location>
</feature>
<feature type="transmembrane region" description="Helical" evidence="8">
    <location>
        <begin position="49"/>
        <end position="69"/>
    </location>
</feature>
<keyword evidence="11" id="KW-1185">Reference proteome</keyword>
<feature type="compositionally biased region" description="Low complexity" evidence="7">
    <location>
        <begin position="309"/>
        <end position="327"/>
    </location>
</feature>
<dbReference type="InterPro" id="IPR055431">
    <property type="entry name" value="RsgI_M"/>
</dbReference>
<proteinExistence type="predicted"/>
<keyword evidence="2" id="KW-1003">Cell membrane</keyword>
<dbReference type="Pfam" id="PF23750">
    <property type="entry name" value="RsgI_M"/>
    <property type="match status" value="1"/>
</dbReference>
<evidence type="ECO:0000256" key="8">
    <source>
        <dbReference type="SAM" id="Phobius"/>
    </source>
</evidence>
<organism evidence="10 11">
    <name type="scientific">Thermoanaerobacter kivui</name>
    <name type="common">Acetogenium kivui</name>
    <dbReference type="NCBI Taxonomy" id="2325"/>
    <lineage>
        <taxon>Bacteria</taxon>
        <taxon>Bacillati</taxon>
        <taxon>Bacillota</taxon>
        <taxon>Clostridia</taxon>
        <taxon>Thermoanaerobacterales</taxon>
        <taxon>Thermoanaerobacteraceae</taxon>
        <taxon>Thermoanaerobacter</taxon>
    </lineage>
</organism>
<evidence type="ECO:0000256" key="5">
    <source>
        <dbReference type="ARBA" id="ARBA00023136"/>
    </source>
</evidence>
<dbReference type="KEGG" id="tki:TKV_c01180"/>
<accession>A0A097ANC9</accession>
<comment type="subcellular location">
    <subcellularLocation>
        <location evidence="1">Cell membrane</location>
        <topology evidence="1">Single-pass membrane protein</topology>
    </subcellularLocation>
</comment>
<evidence type="ECO:0000313" key="10">
    <source>
        <dbReference type="EMBL" id="AIS51323.1"/>
    </source>
</evidence>
<dbReference type="RefSeq" id="WP_049684322.1">
    <property type="nucleotide sequence ID" value="NZ_CP009170.1"/>
</dbReference>